<gene>
    <name evidence="3" type="ORF">GCM10022210_43190</name>
</gene>
<accession>A0ABP7QQ51</accession>
<comment type="caution">
    <text evidence="3">The sequence shown here is derived from an EMBL/GenBank/DDBJ whole genome shotgun (WGS) entry which is preliminary data.</text>
</comment>
<dbReference type="PROSITE" id="PS52015">
    <property type="entry name" value="TONB_CTD"/>
    <property type="match status" value="1"/>
</dbReference>
<evidence type="ECO:0000259" key="2">
    <source>
        <dbReference type="PROSITE" id="PS52015"/>
    </source>
</evidence>
<feature type="domain" description="TonB C-terminal" evidence="2">
    <location>
        <begin position="40"/>
        <end position="136"/>
    </location>
</feature>
<dbReference type="SUPFAM" id="SSF74653">
    <property type="entry name" value="TolA/TonB C-terminal domain"/>
    <property type="match status" value="1"/>
</dbReference>
<evidence type="ECO:0000313" key="4">
    <source>
        <dbReference type="Proteomes" id="UP001500742"/>
    </source>
</evidence>
<reference evidence="4" key="1">
    <citation type="journal article" date="2019" name="Int. J. Syst. Evol. Microbiol.">
        <title>The Global Catalogue of Microorganisms (GCM) 10K type strain sequencing project: providing services to taxonomists for standard genome sequencing and annotation.</title>
        <authorList>
            <consortium name="The Broad Institute Genomics Platform"/>
            <consortium name="The Broad Institute Genome Sequencing Center for Infectious Disease"/>
            <person name="Wu L."/>
            <person name="Ma J."/>
        </authorList>
    </citation>
    <scope>NUCLEOTIDE SEQUENCE [LARGE SCALE GENOMIC DNA]</scope>
    <source>
        <strain evidence="4">JCM 16601</strain>
    </source>
</reference>
<keyword evidence="1" id="KW-0732">Signal</keyword>
<feature type="chain" id="PRO_5046613939" description="TonB C-terminal domain-containing protein" evidence="1">
    <location>
        <begin position="20"/>
        <end position="143"/>
    </location>
</feature>
<keyword evidence="4" id="KW-1185">Reference proteome</keyword>
<dbReference type="Pfam" id="PF03544">
    <property type="entry name" value="TonB_C"/>
    <property type="match status" value="1"/>
</dbReference>
<evidence type="ECO:0000256" key="1">
    <source>
        <dbReference type="SAM" id="SignalP"/>
    </source>
</evidence>
<dbReference type="InterPro" id="IPR037682">
    <property type="entry name" value="TonB_C"/>
</dbReference>
<evidence type="ECO:0000313" key="3">
    <source>
        <dbReference type="EMBL" id="GAA3986178.1"/>
    </source>
</evidence>
<name>A0ABP7QQ51_9SPHI</name>
<dbReference type="Gene3D" id="3.30.1150.10">
    <property type="match status" value="1"/>
</dbReference>
<dbReference type="EMBL" id="BAAAZC010000029">
    <property type="protein sequence ID" value="GAA3986178.1"/>
    <property type="molecule type" value="Genomic_DNA"/>
</dbReference>
<protein>
    <recommendedName>
        <fullName evidence="2">TonB C-terminal domain-containing protein</fullName>
    </recommendedName>
</protein>
<sequence length="143" mass="15693">MKTLLTFVISVLLINNAFSQTGLIAKDTLVKGSIEKNCPGGFAAFNDYISKATRAPAMMFENNKEGCARVAFIIEPDGKLSNIHGTTKLGYQMEDEAIRSIKMSVGWIPSTIDSKNVRTSMEVGIQYKRLSKNTVKVEGKVVD</sequence>
<dbReference type="Proteomes" id="UP001500742">
    <property type="component" value="Unassembled WGS sequence"/>
</dbReference>
<proteinExistence type="predicted"/>
<feature type="signal peptide" evidence="1">
    <location>
        <begin position="1"/>
        <end position="19"/>
    </location>
</feature>
<organism evidence="3 4">
    <name type="scientific">Mucilaginibacter dorajii</name>
    <dbReference type="NCBI Taxonomy" id="692994"/>
    <lineage>
        <taxon>Bacteria</taxon>
        <taxon>Pseudomonadati</taxon>
        <taxon>Bacteroidota</taxon>
        <taxon>Sphingobacteriia</taxon>
        <taxon>Sphingobacteriales</taxon>
        <taxon>Sphingobacteriaceae</taxon>
        <taxon>Mucilaginibacter</taxon>
    </lineage>
</organism>
<dbReference type="RefSeq" id="WP_259089395.1">
    <property type="nucleotide sequence ID" value="NZ_BAAAZC010000029.1"/>
</dbReference>